<evidence type="ECO:0000313" key="2">
    <source>
        <dbReference type="EMBL" id="KAG0263801.1"/>
    </source>
</evidence>
<dbReference type="EMBL" id="JAAAIL010001868">
    <property type="protein sequence ID" value="KAG0263801.1"/>
    <property type="molecule type" value="Genomic_DNA"/>
</dbReference>
<feature type="region of interest" description="Disordered" evidence="1">
    <location>
        <begin position="118"/>
        <end position="179"/>
    </location>
</feature>
<feature type="compositionally biased region" description="Low complexity" evidence="1">
    <location>
        <begin position="1"/>
        <end position="35"/>
    </location>
</feature>
<feature type="compositionally biased region" description="Basic and acidic residues" evidence="1">
    <location>
        <begin position="162"/>
        <end position="179"/>
    </location>
</feature>
<name>A0AAD4H2J8_9FUNG</name>
<organism evidence="2 3">
    <name type="scientific">Linnemannia exigua</name>
    <dbReference type="NCBI Taxonomy" id="604196"/>
    <lineage>
        <taxon>Eukaryota</taxon>
        <taxon>Fungi</taxon>
        <taxon>Fungi incertae sedis</taxon>
        <taxon>Mucoromycota</taxon>
        <taxon>Mortierellomycotina</taxon>
        <taxon>Mortierellomycetes</taxon>
        <taxon>Mortierellales</taxon>
        <taxon>Mortierellaceae</taxon>
        <taxon>Linnemannia</taxon>
    </lineage>
</organism>
<proteinExistence type="predicted"/>
<dbReference type="AlphaFoldDB" id="A0AAD4H2J8"/>
<feature type="region of interest" description="Disordered" evidence="1">
    <location>
        <begin position="1"/>
        <end position="57"/>
    </location>
</feature>
<feature type="compositionally biased region" description="Gly residues" evidence="1">
    <location>
        <begin position="118"/>
        <end position="127"/>
    </location>
</feature>
<protein>
    <submittedName>
        <fullName evidence="2">Uncharacterized protein</fullName>
    </submittedName>
</protein>
<sequence length="179" mass="19239">QQRGQSQGRSSPMAAQQTANPAAVAEGGRAASAPAFVGEAPTPGYASTSSPQMPWRVPDFVDENGNPYPTVIFYTHIDRIDHYHQYYPNIPHDTSSSPRMSRASPNFFARPSFDMGAGAGGGGGGGMEDVQGGDGYEDMAMEGEHLQSHSRASSRQGRRHGRNEDEEHEYKPPAKSESA</sequence>
<reference evidence="2" key="1">
    <citation type="journal article" date="2020" name="Fungal Divers.">
        <title>Resolving the Mortierellaceae phylogeny through synthesis of multi-gene phylogenetics and phylogenomics.</title>
        <authorList>
            <person name="Vandepol N."/>
            <person name="Liber J."/>
            <person name="Desiro A."/>
            <person name="Na H."/>
            <person name="Kennedy M."/>
            <person name="Barry K."/>
            <person name="Grigoriev I.V."/>
            <person name="Miller A.N."/>
            <person name="O'Donnell K."/>
            <person name="Stajich J.E."/>
            <person name="Bonito G."/>
        </authorList>
    </citation>
    <scope>NUCLEOTIDE SEQUENCE</scope>
    <source>
        <strain evidence="2">NRRL 28262</strain>
    </source>
</reference>
<gene>
    <name evidence="2" type="ORF">BGZ95_003724</name>
</gene>
<accession>A0AAD4H2J8</accession>
<comment type="caution">
    <text evidence="2">The sequence shown here is derived from an EMBL/GenBank/DDBJ whole genome shotgun (WGS) entry which is preliminary data.</text>
</comment>
<keyword evidence="3" id="KW-1185">Reference proteome</keyword>
<evidence type="ECO:0000256" key="1">
    <source>
        <dbReference type="SAM" id="MobiDB-lite"/>
    </source>
</evidence>
<dbReference type="Proteomes" id="UP001194580">
    <property type="component" value="Unassembled WGS sequence"/>
</dbReference>
<evidence type="ECO:0000313" key="3">
    <source>
        <dbReference type="Proteomes" id="UP001194580"/>
    </source>
</evidence>
<feature type="non-terminal residue" evidence="2">
    <location>
        <position position="1"/>
    </location>
</feature>